<feature type="coiled-coil region" evidence="1">
    <location>
        <begin position="387"/>
        <end position="449"/>
    </location>
</feature>
<dbReference type="EMBL" id="CAJNNV010020315">
    <property type="protein sequence ID" value="CAE8607053.1"/>
    <property type="molecule type" value="Genomic_DNA"/>
</dbReference>
<evidence type="ECO:0000256" key="1">
    <source>
        <dbReference type="SAM" id="Coils"/>
    </source>
</evidence>
<feature type="compositionally biased region" description="Low complexity" evidence="2">
    <location>
        <begin position="34"/>
        <end position="45"/>
    </location>
</feature>
<dbReference type="AlphaFoldDB" id="A0A813EYI9"/>
<sequence>MSTPVRASHGAASSGGASAAEGGCSGAFPSEPISAAASSAWASASRGRSVSPVQTGAGGGGGGAGGSAGKYRSASMRNTAPAGSLSAWPEAAAPSPRTPRQAAGGTEFRLGIVVAELQRQAADERRSVHRQLEHLERKLQDQMAAPSAGRERWADLQGSVSGLLEEMSALARRVESLDEKARLRSSSCEELVRQRTRELEQQLHAQQQKALLAVSTSEEMSKRQTARLRKISQTAEDQTRRIQALEEVVRRPQDSGSAHASTMRLEARLLELEGQQASLQEEFMTVQVGYGTSSASGGALEAAASPRAGGDGSSYDALRALERDLSGLASRTTEQLDEHSVSLANLRVRTDSQEQRLTAAGDRLESVVAPPLEAMRAEIAQFRDHDRQESEARLDHLSRQLQNLSDATEERLSEIQSSELGQGEELPELRRLAEASAAQEQQLRRLRDEVLGSDGATLGSGRRAYDQMREEEICGLLVRVEGLEQRVDCMEETGPGNGDALAQKADRSEMLRLDAAIREFAEPLRRLSARTASSEARSAVLERRVEQIQQDAPWNSTGSGSAAENHGATSPRRSASEPTSSSSLETCAKLEALSREMAEVAARVMDLESVLDTSQSAGDGVAMQDTLQRVAGNEAAVRSLQSELENKLKGLSEELKKASLQVATNESASSELRGELGALRAAGEASSSDAGRVDEALKLAAEAHDASKESQDLAGSLGEKLREEQMARQKLASELQALVGSVQALEDSDRNRAPDDSEVATVRAAFESSLKEVSQQVAAVVSRLGVNEASAKAVREELQELLDSAPTKSSREGEGLEELKGELEKVLVKADEALKLAKASQGDCSDLRARLSDVRTVTEELQIETKKLSEQEGSHFEDLEGRVEQLSKEVKAAVPSVDTADLEAKAEEHGEGLVQLRKLLESEKAARTSLSSIVEDAVQRLEASEEASKAVREELMCSGSRSEAADSQAAAAAKGEAEKALAMAASCSEDLESVRSDLRANQASFKDFTVRLQAMGTQLDAAEKASSGSIASAGGSKLQLEVEVEELKRQVAAELEQLAEHQKSLTRAAAAGLGGSSGSALKSNAEDLEKSVERLAGQVAEELRELREHQGELAK</sequence>
<feature type="compositionally biased region" description="Basic and acidic residues" evidence="2">
    <location>
        <begin position="702"/>
        <end position="711"/>
    </location>
</feature>
<feature type="compositionally biased region" description="Low complexity" evidence="2">
    <location>
        <begin position="7"/>
        <end position="22"/>
    </location>
</feature>
<dbReference type="OMA" id="CGLMVRV"/>
<evidence type="ECO:0000256" key="2">
    <source>
        <dbReference type="SAM" id="MobiDB-lite"/>
    </source>
</evidence>
<feature type="compositionally biased region" description="Polar residues" evidence="2">
    <location>
        <begin position="549"/>
        <end position="562"/>
    </location>
</feature>
<feature type="region of interest" description="Disordered" evidence="2">
    <location>
        <begin position="943"/>
        <end position="970"/>
    </location>
</feature>
<feature type="compositionally biased region" description="Low complexity" evidence="2">
    <location>
        <begin position="960"/>
        <end position="970"/>
    </location>
</feature>
<evidence type="ECO:0000313" key="4">
    <source>
        <dbReference type="EMBL" id="CAE8702623.1"/>
    </source>
</evidence>
<feature type="non-terminal residue" evidence="3">
    <location>
        <position position="1"/>
    </location>
</feature>
<reference evidence="3" key="1">
    <citation type="submission" date="2021-02" db="EMBL/GenBank/DDBJ databases">
        <authorList>
            <person name="Dougan E. K."/>
            <person name="Rhodes N."/>
            <person name="Thang M."/>
            <person name="Chan C."/>
        </authorList>
    </citation>
    <scope>NUCLEOTIDE SEQUENCE</scope>
</reference>
<dbReference type="OrthoDB" id="427461at2759"/>
<feature type="compositionally biased region" description="Low complexity" evidence="2">
    <location>
        <begin position="569"/>
        <end position="583"/>
    </location>
</feature>
<evidence type="ECO:0000313" key="3">
    <source>
        <dbReference type="EMBL" id="CAE8607053.1"/>
    </source>
</evidence>
<feature type="compositionally biased region" description="Basic and acidic residues" evidence="2">
    <location>
        <begin position="943"/>
        <end position="955"/>
    </location>
</feature>
<keyword evidence="5" id="KW-1185">Reference proteome</keyword>
<accession>A0A813EYI9</accession>
<feature type="region of interest" description="Disordered" evidence="2">
    <location>
        <begin position="549"/>
        <end position="585"/>
    </location>
</feature>
<feature type="compositionally biased region" description="Gly residues" evidence="2">
    <location>
        <begin position="56"/>
        <end position="68"/>
    </location>
</feature>
<proteinExistence type="predicted"/>
<organism evidence="3 5">
    <name type="scientific">Polarella glacialis</name>
    <name type="common">Dinoflagellate</name>
    <dbReference type="NCBI Taxonomy" id="89957"/>
    <lineage>
        <taxon>Eukaryota</taxon>
        <taxon>Sar</taxon>
        <taxon>Alveolata</taxon>
        <taxon>Dinophyceae</taxon>
        <taxon>Suessiales</taxon>
        <taxon>Suessiaceae</taxon>
        <taxon>Polarella</taxon>
    </lineage>
</organism>
<keyword evidence="1" id="KW-0175">Coiled coil</keyword>
<dbReference type="Proteomes" id="UP000654075">
    <property type="component" value="Unassembled WGS sequence"/>
</dbReference>
<gene>
    <name evidence="3" type="ORF">PGLA1383_LOCUS24999</name>
    <name evidence="4" type="ORF">PGLA2088_LOCUS32506</name>
</gene>
<evidence type="ECO:0000313" key="5">
    <source>
        <dbReference type="Proteomes" id="UP000654075"/>
    </source>
</evidence>
<feature type="coiled-coil region" evidence="1">
    <location>
        <begin position="118"/>
        <end position="282"/>
    </location>
</feature>
<feature type="region of interest" description="Disordered" evidence="2">
    <location>
        <begin position="1"/>
        <end position="103"/>
    </location>
</feature>
<dbReference type="EMBL" id="CAJNNW010030151">
    <property type="protein sequence ID" value="CAE8702623.1"/>
    <property type="molecule type" value="Genomic_DNA"/>
</dbReference>
<comment type="caution">
    <text evidence="3">The sequence shown here is derived from an EMBL/GenBank/DDBJ whole genome shotgun (WGS) entry which is preliminary data.</text>
</comment>
<protein>
    <submittedName>
        <fullName evidence="3">Uncharacterized protein</fullName>
    </submittedName>
</protein>
<name>A0A813EYI9_POLGL</name>
<feature type="coiled-coil region" evidence="1">
    <location>
        <begin position="1037"/>
        <end position="1112"/>
    </location>
</feature>
<feature type="region of interest" description="Disordered" evidence="2">
    <location>
        <begin position="702"/>
        <end position="728"/>
    </location>
</feature>
<dbReference type="Proteomes" id="UP000626109">
    <property type="component" value="Unassembled WGS sequence"/>
</dbReference>